<evidence type="ECO:0000313" key="2">
    <source>
        <dbReference type="EMBL" id="TWW61641.1"/>
    </source>
</evidence>
<name>A0A5C6N5N9_9TELE</name>
<reference evidence="2 3" key="1">
    <citation type="submission" date="2019-04" db="EMBL/GenBank/DDBJ databases">
        <title>Chromosome genome assembly for Takifugu flavidus.</title>
        <authorList>
            <person name="Xiao S."/>
        </authorList>
    </citation>
    <scope>NUCLEOTIDE SEQUENCE [LARGE SCALE GENOMIC DNA]</scope>
    <source>
        <strain evidence="2">HTHZ2018</strain>
        <tissue evidence="2">Muscle</tissue>
    </source>
</reference>
<dbReference type="InterPro" id="IPR036249">
    <property type="entry name" value="Thioredoxin-like_sf"/>
</dbReference>
<gene>
    <name evidence="2" type="ORF">D4764_04G0002880</name>
</gene>
<proteinExistence type="predicted"/>
<keyword evidence="3" id="KW-1185">Reference proteome</keyword>
<dbReference type="InterPro" id="IPR052448">
    <property type="entry name" value="DnaJ_C16_autophagy_reg"/>
</dbReference>
<dbReference type="SUPFAM" id="SSF52833">
    <property type="entry name" value="Thioredoxin-like"/>
    <property type="match status" value="1"/>
</dbReference>
<dbReference type="PANTHER" id="PTHR44303:SF1">
    <property type="entry name" value="DNAJ HOMOLOG SUBFAMILY C MEMBER 16"/>
    <property type="match status" value="1"/>
</dbReference>
<accession>A0A5C6N5N9</accession>
<evidence type="ECO:0000259" key="1">
    <source>
        <dbReference type="Pfam" id="PF00085"/>
    </source>
</evidence>
<organism evidence="2 3">
    <name type="scientific">Takifugu flavidus</name>
    <name type="common">sansaifugu</name>
    <dbReference type="NCBI Taxonomy" id="433684"/>
    <lineage>
        <taxon>Eukaryota</taxon>
        <taxon>Metazoa</taxon>
        <taxon>Chordata</taxon>
        <taxon>Craniata</taxon>
        <taxon>Vertebrata</taxon>
        <taxon>Euteleostomi</taxon>
        <taxon>Actinopterygii</taxon>
        <taxon>Neopterygii</taxon>
        <taxon>Teleostei</taxon>
        <taxon>Neoteleostei</taxon>
        <taxon>Acanthomorphata</taxon>
        <taxon>Eupercaria</taxon>
        <taxon>Tetraodontiformes</taxon>
        <taxon>Tetradontoidea</taxon>
        <taxon>Tetraodontidae</taxon>
        <taxon>Takifugu</taxon>
    </lineage>
</organism>
<dbReference type="InterPro" id="IPR013766">
    <property type="entry name" value="Thioredoxin_domain"/>
</dbReference>
<dbReference type="AlphaFoldDB" id="A0A5C6N5N9"/>
<comment type="caution">
    <text evidence="2">The sequence shown here is derived from an EMBL/GenBank/DDBJ whole genome shotgun (WGS) entry which is preliminary data.</text>
</comment>
<evidence type="ECO:0000313" key="3">
    <source>
        <dbReference type="Proteomes" id="UP000324091"/>
    </source>
</evidence>
<protein>
    <submittedName>
        <fullName evidence="2">DnaJ-like protein subfamily C member 16</fullName>
    </submittedName>
</protein>
<sequence>MFGSTAKVPDINLAAASIKKQMIHPSCRSRDFADSKYLFHHAQFTSEVLPDSFKRPYLIKVTSEWCFACVHIEPVWKEVVQELEPLGESTRKRLSVGAH</sequence>
<dbReference type="EMBL" id="RHFK02000017">
    <property type="protein sequence ID" value="TWW61641.1"/>
    <property type="molecule type" value="Genomic_DNA"/>
</dbReference>
<dbReference type="Gene3D" id="3.40.30.10">
    <property type="entry name" value="Glutaredoxin"/>
    <property type="match status" value="1"/>
</dbReference>
<dbReference type="PANTHER" id="PTHR44303">
    <property type="entry name" value="DNAJ HOMOLOG SUBFAMILY C MEMBER 16"/>
    <property type="match status" value="1"/>
</dbReference>
<dbReference type="Proteomes" id="UP000324091">
    <property type="component" value="Chromosome 4"/>
</dbReference>
<feature type="domain" description="Thioredoxin" evidence="1">
    <location>
        <begin position="41"/>
        <end position="84"/>
    </location>
</feature>
<dbReference type="Pfam" id="PF00085">
    <property type="entry name" value="Thioredoxin"/>
    <property type="match status" value="1"/>
</dbReference>